<dbReference type="InterPro" id="IPR007612">
    <property type="entry name" value="LOR"/>
</dbReference>
<keyword evidence="2" id="KW-1185">Reference proteome</keyword>
<name>A0A2Z4FLK4_9DELT</name>
<proteinExistence type="predicted"/>
<dbReference type="EMBL" id="CP030032">
    <property type="protein sequence ID" value="AWV89859.1"/>
    <property type="molecule type" value="Genomic_DNA"/>
</dbReference>
<accession>A0A2Z4FLK4</accession>
<dbReference type="AlphaFoldDB" id="A0A2Z4FLK4"/>
<evidence type="ECO:0000313" key="2">
    <source>
        <dbReference type="Proteomes" id="UP000249799"/>
    </source>
</evidence>
<organism evidence="1 2">
    <name type="scientific">Bradymonas sediminis</name>
    <dbReference type="NCBI Taxonomy" id="1548548"/>
    <lineage>
        <taxon>Bacteria</taxon>
        <taxon>Deltaproteobacteria</taxon>
        <taxon>Bradymonadales</taxon>
        <taxon>Bradymonadaceae</taxon>
        <taxon>Bradymonas</taxon>
    </lineage>
</organism>
<dbReference type="OrthoDB" id="572274at2"/>
<gene>
    <name evidence="1" type="ORF">DN745_11115</name>
</gene>
<sequence>MARKKVFSFLGQQFHIYGPNADLRFYIKQKAFKLKEAITVYSDETMTTEVLKIQARSIMDFSGTYDVTTPQGEAIGALKRDGLKSILRDKWHVLDASGQTVGTIEEDSAALALVRRFLSNLIPQSFTVTIKGQKAAEYRQHFNPFIAKYDIDFSLDQQDLFDRRLGIASVVLLLAIEGRQG</sequence>
<dbReference type="Pfam" id="PF04525">
    <property type="entry name" value="LOR"/>
    <property type="match status" value="1"/>
</dbReference>
<dbReference type="KEGG" id="bsed:DN745_11115"/>
<evidence type="ECO:0000313" key="1">
    <source>
        <dbReference type="EMBL" id="AWV89859.1"/>
    </source>
</evidence>
<protein>
    <submittedName>
        <fullName evidence="1">Uncharacterized protein</fullName>
    </submittedName>
</protein>
<dbReference type="Proteomes" id="UP000249799">
    <property type="component" value="Chromosome"/>
</dbReference>
<reference evidence="1 2" key="1">
    <citation type="submission" date="2018-06" db="EMBL/GenBank/DDBJ databases">
        <title>Lujinxingia sediminis gen. nov. sp. nov., a new facultative anaerobic member of the class Deltaproteobacteria, and proposal of Lujinxingaceae fam. nov.</title>
        <authorList>
            <person name="Guo L.-Y."/>
            <person name="Li C.-M."/>
            <person name="Wang S."/>
            <person name="Du Z.-J."/>
        </authorList>
    </citation>
    <scope>NUCLEOTIDE SEQUENCE [LARGE SCALE GENOMIC DNA]</scope>
    <source>
        <strain evidence="1 2">FA350</strain>
    </source>
</reference>